<dbReference type="SUPFAM" id="SSF53335">
    <property type="entry name" value="S-adenosyl-L-methionine-dependent methyltransferases"/>
    <property type="match status" value="1"/>
</dbReference>
<gene>
    <name evidence="2" type="ORF">LCGC14_1916720</name>
</gene>
<feature type="domain" description="Methyltransferase" evidence="1">
    <location>
        <begin position="43"/>
        <end position="136"/>
    </location>
</feature>
<sequence>MTLGNGNHWDSIFAAHAVYGTTTPHALVVKFATMLMDDDQRQVIDLGCGRGRHSLYLASKGFTVLAVDIARSALQALKQEAEQQGLSLNIKIINANISELDVQTRAAIAIGVLNHGSLDDAQRNLNSFVDILLPGGIAAITLPSSNDARALLTLPSACGVLCVKLQTGPEKGIPHCFFSEDWLLSWTKSKNLDILSLEEDITRATPRLAHWNIIFSKAEMK</sequence>
<evidence type="ECO:0000259" key="1">
    <source>
        <dbReference type="Pfam" id="PF13649"/>
    </source>
</evidence>
<protein>
    <recommendedName>
        <fullName evidence="1">Methyltransferase domain-containing protein</fullName>
    </recommendedName>
</protein>
<organism evidence="2">
    <name type="scientific">marine sediment metagenome</name>
    <dbReference type="NCBI Taxonomy" id="412755"/>
    <lineage>
        <taxon>unclassified sequences</taxon>
        <taxon>metagenomes</taxon>
        <taxon>ecological metagenomes</taxon>
    </lineage>
</organism>
<evidence type="ECO:0000313" key="2">
    <source>
        <dbReference type="EMBL" id="KKL89234.1"/>
    </source>
</evidence>
<dbReference type="CDD" id="cd02440">
    <property type="entry name" value="AdoMet_MTases"/>
    <property type="match status" value="1"/>
</dbReference>
<dbReference type="EMBL" id="LAZR01020343">
    <property type="protein sequence ID" value="KKL89234.1"/>
    <property type="molecule type" value="Genomic_DNA"/>
</dbReference>
<dbReference type="Gene3D" id="3.40.50.150">
    <property type="entry name" value="Vaccinia Virus protein VP39"/>
    <property type="match status" value="1"/>
</dbReference>
<proteinExistence type="predicted"/>
<accession>A0A0F9FRS8</accession>
<comment type="caution">
    <text evidence="2">The sequence shown here is derived from an EMBL/GenBank/DDBJ whole genome shotgun (WGS) entry which is preliminary data.</text>
</comment>
<name>A0A0F9FRS8_9ZZZZ</name>
<dbReference type="InterPro" id="IPR029063">
    <property type="entry name" value="SAM-dependent_MTases_sf"/>
</dbReference>
<dbReference type="AlphaFoldDB" id="A0A0F9FRS8"/>
<dbReference type="Pfam" id="PF13649">
    <property type="entry name" value="Methyltransf_25"/>
    <property type="match status" value="1"/>
</dbReference>
<dbReference type="InterPro" id="IPR041698">
    <property type="entry name" value="Methyltransf_25"/>
</dbReference>
<reference evidence="2" key="1">
    <citation type="journal article" date="2015" name="Nature">
        <title>Complex archaea that bridge the gap between prokaryotes and eukaryotes.</title>
        <authorList>
            <person name="Spang A."/>
            <person name="Saw J.H."/>
            <person name="Jorgensen S.L."/>
            <person name="Zaremba-Niedzwiedzka K."/>
            <person name="Martijn J."/>
            <person name="Lind A.E."/>
            <person name="van Eijk R."/>
            <person name="Schleper C."/>
            <person name="Guy L."/>
            <person name="Ettema T.J."/>
        </authorList>
    </citation>
    <scope>NUCLEOTIDE SEQUENCE</scope>
</reference>